<dbReference type="InterPro" id="IPR001173">
    <property type="entry name" value="Glyco_trans_2-like"/>
</dbReference>
<organism evidence="2 3">
    <name type="scientific">Jiella pelagia</name>
    <dbReference type="NCBI Taxonomy" id="2986949"/>
    <lineage>
        <taxon>Bacteria</taxon>
        <taxon>Pseudomonadati</taxon>
        <taxon>Pseudomonadota</taxon>
        <taxon>Alphaproteobacteria</taxon>
        <taxon>Hyphomicrobiales</taxon>
        <taxon>Aurantimonadaceae</taxon>
        <taxon>Jiella</taxon>
    </lineage>
</organism>
<dbReference type="EMBL" id="CP114029">
    <property type="protein sequence ID" value="WAP70724.1"/>
    <property type="molecule type" value="Genomic_DNA"/>
</dbReference>
<dbReference type="SUPFAM" id="SSF53448">
    <property type="entry name" value="Nucleotide-diphospho-sugar transferases"/>
    <property type="match status" value="1"/>
</dbReference>
<dbReference type="Gene3D" id="3.90.550.10">
    <property type="entry name" value="Spore Coat Polysaccharide Biosynthesis Protein SpsA, Chain A"/>
    <property type="match status" value="1"/>
</dbReference>
<sequence>MTAPEVSLVVVSYEIARELPRTLLSLAPPYQRDCPRGRCEIIVVDNGSARPPEAAAFASLDVDLRVLHQENPTASPVAAVNTGLAAARAPLVGVFIDGARLASPGLVAGALAAAALHPRPVLATFNYQLGPVLHYEAASRGYDQAAEDWLLAEIGWPADGTRLFDVATPEFRAGEAGPILESNGLFLPRALWDEARWL</sequence>
<accession>A0ABY7C3R8</accession>
<name>A0ABY7C3R8_9HYPH</name>
<gene>
    <name evidence="2" type="ORF">OH818_12320</name>
</gene>
<evidence type="ECO:0000259" key="1">
    <source>
        <dbReference type="Pfam" id="PF00535"/>
    </source>
</evidence>
<proteinExistence type="predicted"/>
<protein>
    <submittedName>
        <fullName evidence="2">Glycosyltransferase</fullName>
        <ecNumber evidence="2">2.4.-.-</ecNumber>
    </submittedName>
</protein>
<dbReference type="EC" id="2.4.-.-" evidence="2"/>
<evidence type="ECO:0000313" key="2">
    <source>
        <dbReference type="EMBL" id="WAP70724.1"/>
    </source>
</evidence>
<keyword evidence="2" id="KW-0328">Glycosyltransferase</keyword>
<dbReference type="RefSeq" id="WP_268883248.1">
    <property type="nucleotide sequence ID" value="NZ_CP114029.1"/>
</dbReference>
<evidence type="ECO:0000313" key="3">
    <source>
        <dbReference type="Proteomes" id="UP001164020"/>
    </source>
</evidence>
<dbReference type="Pfam" id="PF00535">
    <property type="entry name" value="Glycos_transf_2"/>
    <property type="match status" value="1"/>
</dbReference>
<keyword evidence="3" id="KW-1185">Reference proteome</keyword>
<keyword evidence="2" id="KW-0808">Transferase</keyword>
<dbReference type="GO" id="GO:0016757">
    <property type="term" value="F:glycosyltransferase activity"/>
    <property type="evidence" value="ECO:0007669"/>
    <property type="project" value="UniProtKB-KW"/>
</dbReference>
<reference evidence="2" key="1">
    <citation type="submission" date="2022-12" db="EMBL/GenBank/DDBJ databases">
        <title>Jiella pelagia sp. nov., isolated from phosphonate enriched culture of Northwest Pacific surface seawater.</title>
        <authorList>
            <person name="Shin D.Y."/>
            <person name="Hwang C.Y."/>
        </authorList>
    </citation>
    <scope>NUCLEOTIDE SEQUENCE</scope>
    <source>
        <strain evidence="2">HL-NP1</strain>
    </source>
</reference>
<feature type="domain" description="Glycosyltransferase 2-like" evidence="1">
    <location>
        <begin position="7"/>
        <end position="105"/>
    </location>
</feature>
<dbReference type="CDD" id="cd00761">
    <property type="entry name" value="Glyco_tranf_GTA_type"/>
    <property type="match status" value="1"/>
</dbReference>
<dbReference type="InterPro" id="IPR029044">
    <property type="entry name" value="Nucleotide-diphossugar_trans"/>
</dbReference>
<dbReference type="Proteomes" id="UP001164020">
    <property type="component" value="Chromosome"/>
</dbReference>